<dbReference type="AlphaFoldDB" id="A0A381QV40"/>
<reference evidence="1" key="1">
    <citation type="submission" date="2018-05" db="EMBL/GenBank/DDBJ databases">
        <authorList>
            <person name="Lanie J.A."/>
            <person name="Ng W.-L."/>
            <person name="Kazmierczak K.M."/>
            <person name="Andrzejewski T.M."/>
            <person name="Davidsen T.M."/>
            <person name="Wayne K.J."/>
            <person name="Tettelin H."/>
            <person name="Glass J.I."/>
            <person name="Rusch D."/>
            <person name="Podicherti R."/>
            <person name="Tsui H.-C.T."/>
            <person name="Winkler M.E."/>
        </authorList>
    </citation>
    <scope>NUCLEOTIDE SEQUENCE</scope>
</reference>
<name>A0A381QV40_9ZZZZ</name>
<proteinExistence type="predicted"/>
<dbReference type="EMBL" id="UINC01001531">
    <property type="protein sequence ID" value="SUZ83010.1"/>
    <property type="molecule type" value="Genomic_DNA"/>
</dbReference>
<accession>A0A381QV40</accession>
<sequence length="32" mass="3571">MSAFMVINNPLLDFILGILASQTQHQRLKSAI</sequence>
<organism evidence="1">
    <name type="scientific">marine metagenome</name>
    <dbReference type="NCBI Taxonomy" id="408172"/>
    <lineage>
        <taxon>unclassified sequences</taxon>
        <taxon>metagenomes</taxon>
        <taxon>ecological metagenomes</taxon>
    </lineage>
</organism>
<protein>
    <submittedName>
        <fullName evidence="1">Uncharacterized protein</fullName>
    </submittedName>
</protein>
<gene>
    <name evidence="1" type="ORF">METZ01_LOCUS35864</name>
</gene>
<evidence type="ECO:0000313" key="1">
    <source>
        <dbReference type="EMBL" id="SUZ83010.1"/>
    </source>
</evidence>